<dbReference type="Proteomes" id="UP000706926">
    <property type="component" value="Unassembled WGS sequence"/>
</dbReference>
<keyword evidence="4" id="KW-1185">Reference proteome</keyword>
<dbReference type="PANTHER" id="PTHR36845">
    <property type="entry name" value="HYDROLASE, PUTATIVE (AFU_ORTHOLOGUE AFUA_7G05090)-RELATED"/>
    <property type="match status" value="1"/>
</dbReference>
<sequence>MSENHTEGRVISEAGRLSPGHDAHAGLWRLLEDKLSRMAVQLANKVPHAAVNGKYDSTRIDWWTSGFWPGMLWIMYDMTKDPAYKERAWEWDVKLEQAFFSQNNFHHDVGFQFLPTAVIKHKLTGDPDARRRGLLAATMLAGRFNPAGRYIRAWNTVDRTAWNHGNEGWSIIDSTMNLSLLFWASEELGDPRFAHIASQQADTVIEHFIRADGSVKHICIFDPVTGDYIGALGGQGFGPDSAWSRGAAWALHGMANTCRYTGDAKYLDAAKRVAHYFIAALGEEGVPAWDFRTELVEASTSSDTELEPPDTSAASCAASGLLEIAALVPKNEASLYIRHAVKIMDSLTERYAEWDDPEYEGILKGATGHKPAGQNINVSLIYGDYYYLESAAKLMGWKQRIF</sequence>
<reference evidence="3 4" key="1">
    <citation type="submission" date="2021-03" db="EMBL/GenBank/DDBJ databases">
        <title>Genomic Encyclopedia of Type Strains, Phase IV (KMG-IV): sequencing the most valuable type-strain genomes for metagenomic binning, comparative biology and taxonomic classification.</title>
        <authorList>
            <person name="Goeker M."/>
        </authorList>
    </citation>
    <scope>NUCLEOTIDE SEQUENCE [LARGE SCALE GENOMIC DNA]</scope>
    <source>
        <strain evidence="3 4">DSM 15596</strain>
    </source>
</reference>
<gene>
    <name evidence="3" type="ORF">J2Z18_002653</name>
</gene>
<proteinExistence type="inferred from homology"/>
<evidence type="ECO:0000313" key="3">
    <source>
        <dbReference type="EMBL" id="MBP1893550.1"/>
    </source>
</evidence>
<comment type="similarity">
    <text evidence="2">Belongs to the glycosyl hydrolase 88 family.</text>
</comment>
<dbReference type="EC" id="3.2.1.180" evidence="3"/>
<keyword evidence="1 3" id="KW-0378">Hydrolase</keyword>
<dbReference type="GO" id="GO:0102212">
    <property type="term" value="F:unsaturated chondroitin disaccharide hydrolase activity"/>
    <property type="evidence" value="ECO:0007669"/>
    <property type="project" value="UniProtKB-EC"/>
</dbReference>
<keyword evidence="3" id="KW-0326">Glycosidase</keyword>
<protein>
    <submittedName>
        <fullName evidence="3">Unsaturated chondroitin disaccharide hydrolase</fullName>
        <ecNumber evidence="3">3.2.1.180</ecNumber>
    </submittedName>
</protein>
<dbReference type="EMBL" id="JAGGKI010000006">
    <property type="protein sequence ID" value="MBP1893550.1"/>
    <property type="molecule type" value="Genomic_DNA"/>
</dbReference>
<dbReference type="InterPro" id="IPR008928">
    <property type="entry name" value="6-hairpin_glycosidase_sf"/>
</dbReference>
<dbReference type="InterPro" id="IPR052369">
    <property type="entry name" value="UG_Glycosaminoglycan_Hydrolase"/>
</dbReference>
<dbReference type="Pfam" id="PF07470">
    <property type="entry name" value="Glyco_hydro_88"/>
    <property type="match status" value="1"/>
</dbReference>
<dbReference type="Gene3D" id="1.50.10.10">
    <property type="match status" value="1"/>
</dbReference>
<dbReference type="InterPro" id="IPR010905">
    <property type="entry name" value="Glyco_hydro_88"/>
</dbReference>
<evidence type="ECO:0000256" key="2">
    <source>
        <dbReference type="ARBA" id="ARBA00038358"/>
    </source>
</evidence>
<dbReference type="SUPFAM" id="SSF48208">
    <property type="entry name" value="Six-hairpin glycosidases"/>
    <property type="match status" value="1"/>
</dbReference>
<evidence type="ECO:0000313" key="4">
    <source>
        <dbReference type="Proteomes" id="UP000706926"/>
    </source>
</evidence>
<comment type="caution">
    <text evidence="3">The sequence shown here is derived from an EMBL/GenBank/DDBJ whole genome shotgun (WGS) entry which is preliminary data.</text>
</comment>
<dbReference type="PANTHER" id="PTHR36845:SF1">
    <property type="entry name" value="HYDROLASE, PUTATIVE (AFU_ORTHOLOGUE AFUA_7G05090)-RELATED"/>
    <property type="match status" value="1"/>
</dbReference>
<dbReference type="InterPro" id="IPR012341">
    <property type="entry name" value="6hp_glycosidase-like_sf"/>
</dbReference>
<organism evidence="3 4">
    <name type="scientific">Paenibacillus lactis</name>
    <dbReference type="NCBI Taxonomy" id="228574"/>
    <lineage>
        <taxon>Bacteria</taxon>
        <taxon>Bacillati</taxon>
        <taxon>Bacillota</taxon>
        <taxon>Bacilli</taxon>
        <taxon>Bacillales</taxon>
        <taxon>Paenibacillaceae</taxon>
        <taxon>Paenibacillus</taxon>
    </lineage>
</organism>
<evidence type="ECO:0000256" key="1">
    <source>
        <dbReference type="ARBA" id="ARBA00022801"/>
    </source>
</evidence>
<accession>A0ABS4FBB4</accession>
<name>A0ABS4FBB4_9BACL</name>